<name>A0A9X6NNA9_HYPEX</name>
<evidence type="ECO:0000313" key="3">
    <source>
        <dbReference type="Proteomes" id="UP000192578"/>
    </source>
</evidence>
<organism evidence="2 3">
    <name type="scientific">Hypsibius exemplaris</name>
    <name type="common">Freshwater tardigrade</name>
    <dbReference type="NCBI Taxonomy" id="2072580"/>
    <lineage>
        <taxon>Eukaryota</taxon>
        <taxon>Metazoa</taxon>
        <taxon>Ecdysozoa</taxon>
        <taxon>Tardigrada</taxon>
        <taxon>Eutardigrada</taxon>
        <taxon>Parachela</taxon>
        <taxon>Hypsibioidea</taxon>
        <taxon>Hypsibiidae</taxon>
        <taxon>Hypsibius</taxon>
    </lineage>
</organism>
<dbReference type="Gene3D" id="3.30.1370.100">
    <property type="entry name" value="MutL, C-terminal domain, regulatory subdomain"/>
    <property type="match status" value="1"/>
</dbReference>
<keyword evidence="3" id="KW-1185">Reference proteome</keyword>
<dbReference type="GO" id="GO:0005524">
    <property type="term" value="F:ATP binding"/>
    <property type="evidence" value="ECO:0007669"/>
    <property type="project" value="InterPro"/>
</dbReference>
<evidence type="ECO:0000259" key="1">
    <source>
        <dbReference type="Pfam" id="PF08676"/>
    </source>
</evidence>
<dbReference type="GO" id="GO:0016887">
    <property type="term" value="F:ATP hydrolysis activity"/>
    <property type="evidence" value="ECO:0007669"/>
    <property type="project" value="InterPro"/>
</dbReference>
<dbReference type="PANTHER" id="PTHR10073">
    <property type="entry name" value="DNA MISMATCH REPAIR PROTEIN MLH, PMS, MUTL"/>
    <property type="match status" value="1"/>
</dbReference>
<dbReference type="EMBL" id="MTYJ01000334">
    <property type="protein sequence ID" value="OWA53621.1"/>
    <property type="molecule type" value="Genomic_DNA"/>
</dbReference>
<keyword evidence="2" id="KW-0255">Endonuclease</keyword>
<dbReference type="GO" id="GO:0140664">
    <property type="term" value="F:ATP-dependent DNA damage sensor activity"/>
    <property type="evidence" value="ECO:0007669"/>
    <property type="project" value="InterPro"/>
</dbReference>
<dbReference type="GO" id="GO:0032389">
    <property type="term" value="C:MutLalpha complex"/>
    <property type="evidence" value="ECO:0007669"/>
    <property type="project" value="TreeGrafter"/>
</dbReference>
<keyword evidence="2" id="KW-0540">Nuclease</keyword>
<keyword evidence="2" id="KW-0378">Hydrolase</keyword>
<reference evidence="3" key="1">
    <citation type="submission" date="2017-01" db="EMBL/GenBank/DDBJ databases">
        <title>Comparative genomics of anhydrobiosis in the tardigrade Hypsibius dujardini.</title>
        <authorList>
            <person name="Yoshida Y."/>
            <person name="Koutsovoulos G."/>
            <person name="Laetsch D."/>
            <person name="Stevens L."/>
            <person name="Kumar S."/>
            <person name="Horikawa D."/>
            <person name="Ishino K."/>
            <person name="Komine S."/>
            <person name="Tomita M."/>
            <person name="Blaxter M."/>
            <person name="Arakawa K."/>
        </authorList>
    </citation>
    <scope>NUCLEOTIDE SEQUENCE [LARGE SCALE GENOMIC DNA]</scope>
    <source>
        <strain evidence="3">Z151</strain>
    </source>
</reference>
<dbReference type="AlphaFoldDB" id="A0A9X6NNA9"/>
<protein>
    <submittedName>
        <fullName evidence="2">Mismatch repair endonuclease PMS2</fullName>
    </submittedName>
</protein>
<accession>A0A9X6NNA9</accession>
<proteinExistence type="predicted"/>
<sequence>MGCDCVKIDYYSVYMPMTLELSAGETAIILANDGVFRKNGFVFAEHEDGSVRLTSAPMINSNMLGKDDIMEILHVLGETEGVNVRPTRVLQWIASKACRKSTMIGDSLQDVEMATIITQMAGLIEPWVQFLQISTVLNLLEF</sequence>
<dbReference type="GO" id="GO:0004519">
    <property type="term" value="F:endonuclease activity"/>
    <property type="evidence" value="ECO:0007669"/>
    <property type="project" value="UniProtKB-KW"/>
</dbReference>
<dbReference type="SUPFAM" id="SSF118116">
    <property type="entry name" value="DNA mismatch repair protein MutL"/>
    <property type="match status" value="1"/>
</dbReference>
<dbReference type="InterPro" id="IPR014790">
    <property type="entry name" value="MutL_C"/>
</dbReference>
<dbReference type="InterPro" id="IPR042121">
    <property type="entry name" value="MutL_C_regsub"/>
</dbReference>
<gene>
    <name evidence="2" type="ORF">BV898_18042</name>
</gene>
<dbReference type="InterPro" id="IPR038973">
    <property type="entry name" value="MutL/Mlh/Pms-like"/>
</dbReference>
<feature type="domain" description="MutL C-terminal dimerisation" evidence="1">
    <location>
        <begin position="14"/>
        <end position="108"/>
    </location>
</feature>
<evidence type="ECO:0000313" key="2">
    <source>
        <dbReference type="EMBL" id="OWA53621.1"/>
    </source>
</evidence>
<comment type="caution">
    <text evidence="2">The sequence shown here is derived from an EMBL/GenBank/DDBJ whole genome shotgun (WGS) entry which is preliminary data.</text>
</comment>
<dbReference type="PANTHER" id="PTHR10073:SF52">
    <property type="entry name" value="MISMATCH REPAIR ENDONUCLEASE PMS2"/>
    <property type="match status" value="1"/>
</dbReference>
<dbReference type="GO" id="GO:0006298">
    <property type="term" value="P:mismatch repair"/>
    <property type="evidence" value="ECO:0007669"/>
    <property type="project" value="InterPro"/>
</dbReference>
<dbReference type="OrthoDB" id="10254304at2759"/>
<dbReference type="FunFam" id="3.30.1370.100:FF:000001">
    <property type="entry name" value="Mismatch repair endonuclease pms1, putative"/>
    <property type="match status" value="1"/>
</dbReference>
<dbReference type="Proteomes" id="UP000192578">
    <property type="component" value="Unassembled WGS sequence"/>
</dbReference>
<dbReference type="InterPro" id="IPR037198">
    <property type="entry name" value="MutL_C_sf"/>
</dbReference>
<dbReference type="Pfam" id="PF08676">
    <property type="entry name" value="MutL_C"/>
    <property type="match status" value="1"/>
</dbReference>